<dbReference type="EMBL" id="CP115526">
    <property type="protein sequence ID" value="WBY54671.1"/>
    <property type="molecule type" value="Genomic_DNA"/>
</dbReference>
<dbReference type="AlphaFoldDB" id="A0AAE9WJM4"/>
<organism evidence="1 2">
    <name type="scientific">Plasmodium yoelii yoelii</name>
    <dbReference type="NCBI Taxonomy" id="73239"/>
    <lineage>
        <taxon>Eukaryota</taxon>
        <taxon>Sar</taxon>
        <taxon>Alveolata</taxon>
        <taxon>Apicomplexa</taxon>
        <taxon>Aconoidasida</taxon>
        <taxon>Haemosporida</taxon>
        <taxon>Plasmodiidae</taxon>
        <taxon>Plasmodium</taxon>
        <taxon>Plasmodium (Vinckeia)</taxon>
    </lineage>
</organism>
<evidence type="ECO:0000313" key="2">
    <source>
        <dbReference type="Proteomes" id="UP001054126"/>
    </source>
</evidence>
<dbReference type="Proteomes" id="UP001054126">
    <property type="component" value="Chromosome 2"/>
</dbReference>
<gene>
    <name evidence="1" type="ORF">Py17XNL_000202601</name>
</gene>
<accession>A0AAE9WJM4</accession>
<proteinExistence type="predicted"/>
<reference evidence="1" key="1">
    <citation type="submission" date="2023-01" db="EMBL/GenBank/DDBJ databases">
        <title>Long-Read Genome Assembly and Gene Model Annotations for the Rodent Malaria Parasite Plasmodium yoelii 17XNL.</title>
        <authorList>
            <person name="Mitchell G.J."/>
            <person name="Sebastian A."/>
            <person name="Albert I."/>
            <person name="Lindner S.E."/>
        </authorList>
    </citation>
    <scope>NUCLEOTIDE SEQUENCE</scope>
    <source>
        <strain evidence="1">17XNL clone 1.1</strain>
    </source>
</reference>
<evidence type="ECO:0000313" key="1">
    <source>
        <dbReference type="EMBL" id="WBY54671.1"/>
    </source>
</evidence>
<name>A0AAE9WJM4_PLAYO</name>
<protein>
    <submittedName>
        <fullName evidence="1">Uncharacterized protein</fullName>
    </submittedName>
</protein>
<sequence>MQIREVIPDNTNLYIFTYKRIININMKRENKEIFFKNYNGYIYDIHQNRYMHPNIKQIIKMIKNIVKNLHLFLGNYGG</sequence>